<dbReference type="NCBIfam" id="NF040894">
    <property type="entry name" value="puhB_PGC"/>
    <property type="match status" value="1"/>
</dbReference>
<dbReference type="Pfam" id="PF03703">
    <property type="entry name" value="bPH_2"/>
    <property type="match status" value="1"/>
</dbReference>
<dbReference type="InterPro" id="IPR054839">
    <property type="entry name" value="puhB_PGC"/>
</dbReference>
<keyword evidence="1" id="KW-1133">Transmembrane helix</keyword>
<feature type="transmembrane region" description="Helical" evidence="1">
    <location>
        <begin position="46"/>
        <end position="64"/>
    </location>
</feature>
<keyword evidence="1" id="KW-0812">Transmembrane</keyword>
<dbReference type="InterPro" id="IPR005182">
    <property type="entry name" value="YdbS-like_PH"/>
</dbReference>
<dbReference type="Proteomes" id="UP000694001">
    <property type="component" value="Chromosome"/>
</dbReference>
<gene>
    <name evidence="3" type="ORF">KO353_02830</name>
</gene>
<organism evidence="3 4">
    <name type="scientific">Elioraea tepida</name>
    <dbReference type="NCBI Taxonomy" id="2843330"/>
    <lineage>
        <taxon>Bacteria</taxon>
        <taxon>Pseudomonadati</taxon>
        <taxon>Pseudomonadota</taxon>
        <taxon>Alphaproteobacteria</taxon>
        <taxon>Acetobacterales</taxon>
        <taxon>Elioraeaceae</taxon>
        <taxon>Elioraea</taxon>
    </lineage>
</organism>
<evidence type="ECO:0000313" key="3">
    <source>
        <dbReference type="EMBL" id="QXM25203.1"/>
    </source>
</evidence>
<evidence type="ECO:0000313" key="4">
    <source>
        <dbReference type="Proteomes" id="UP000694001"/>
    </source>
</evidence>
<protein>
    <submittedName>
        <fullName evidence="3">PH domain-containing protein</fullName>
    </submittedName>
</protein>
<evidence type="ECO:0000259" key="2">
    <source>
        <dbReference type="Pfam" id="PF03703"/>
    </source>
</evidence>
<keyword evidence="4" id="KW-1185">Reference proteome</keyword>
<name>A0A975U4H5_9PROT</name>
<dbReference type="AlphaFoldDB" id="A0A975U4H5"/>
<proteinExistence type="predicted"/>
<feature type="domain" description="YdbS-like PH" evidence="2">
    <location>
        <begin position="103"/>
        <end position="191"/>
    </location>
</feature>
<accession>A0A975U4H5</accession>
<sequence length="225" mass="23859">MPSQRRAAVREHDHEPIPGLPEVLPAGETILWQGAPDRGALARRALHVRTIGWYFAALAAWRGLSLASDGAAAGDIAAGAGLLLILGAAAIIPLALYAWAAARSTLYTITDRRVVIRAGVALPMSFNIPFAAIEAAGLKLHGGGVGDIALRLVPNQKIAYVLLWPHARPWRFARPEPMLRCIPEAERVAQLLSRALAAATEAPVQPLELPADQPIGAERPAAAMV</sequence>
<dbReference type="KEGG" id="elio:KO353_02830"/>
<feature type="transmembrane region" description="Helical" evidence="1">
    <location>
        <begin position="114"/>
        <end position="133"/>
    </location>
</feature>
<keyword evidence="1" id="KW-0472">Membrane</keyword>
<reference evidence="3" key="1">
    <citation type="submission" date="2021-06" db="EMBL/GenBank/DDBJ databases">
        <title>Elioraea tepida, sp. nov., a moderately thermophilic aerobic anoxygenic phototrophic bacterium isolated from an alkaline siliceous hot spring mat community in Yellowstone National Park, WY, USA.</title>
        <authorList>
            <person name="Saini M.K."/>
            <person name="Yoshida S."/>
            <person name="Sebastian A."/>
            <person name="Hirose S."/>
            <person name="Hara E."/>
            <person name="Tamaki H."/>
            <person name="Soulier N.T."/>
            <person name="Albert I."/>
            <person name="Hanada S."/>
            <person name="Bryant D.A."/>
            <person name="Tank M."/>
        </authorList>
    </citation>
    <scope>NUCLEOTIDE SEQUENCE</scope>
    <source>
        <strain evidence="3">MS-P2</strain>
    </source>
</reference>
<evidence type="ECO:0000256" key="1">
    <source>
        <dbReference type="SAM" id="Phobius"/>
    </source>
</evidence>
<feature type="transmembrane region" description="Helical" evidence="1">
    <location>
        <begin position="76"/>
        <end position="102"/>
    </location>
</feature>
<dbReference type="EMBL" id="CP076448">
    <property type="protein sequence ID" value="QXM25203.1"/>
    <property type="molecule type" value="Genomic_DNA"/>
</dbReference>